<evidence type="ECO:0000256" key="5">
    <source>
        <dbReference type="ARBA" id="ARBA00022989"/>
    </source>
</evidence>
<dbReference type="RefSeq" id="WP_012635354.1">
    <property type="nucleotide sequence ID" value="NC_011899.1"/>
</dbReference>
<dbReference type="GO" id="GO:0015109">
    <property type="term" value="F:chromate transmembrane transporter activity"/>
    <property type="evidence" value="ECO:0007669"/>
    <property type="project" value="InterPro"/>
</dbReference>
<comment type="similarity">
    <text evidence="2">Belongs to the chromate ion transporter (CHR) (TC 2.A.51) family.</text>
</comment>
<dbReference type="PANTHER" id="PTHR43663">
    <property type="entry name" value="CHROMATE TRANSPORT PROTEIN-RELATED"/>
    <property type="match status" value="1"/>
</dbReference>
<dbReference type="Pfam" id="PF02417">
    <property type="entry name" value="Chromate_transp"/>
    <property type="match status" value="1"/>
</dbReference>
<accession>B8D1T9</accession>
<gene>
    <name evidence="8" type="ordered locus">Hore_04080</name>
</gene>
<proteinExistence type="inferred from homology"/>
<organism evidence="8 9">
    <name type="scientific">Halothermothrix orenii (strain H 168 / OCM 544 / DSM 9562)</name>
    <dbReference type="NCBI Taxonomy" id="373903"/>
    <lineage>
        <taxon>Bacteria</taxon>
        <taxon>Bacillati</taxon>
        <taxon>Bacillota</taxon>
        <taxon>Clostridia</taxon>
        <taxon>Halanaerobiales</taxon>
        <taxon>Halothermotrichaceae</taxon>
        <taxon>Halothermothrix</taxon>
    </lineage>
</organism>
<evidence type="ECO:0000256" key="6">
    <source>
        <dbReference type="ARBA" id="ARBA00023136"/>
    </source>
</evidence>
<dbReference type="STRING" id="373903.Hore_04080"/>
<dbReference type="EMBL" id="CP001098">
    <property type="protein sequence ID" value="ACL69166.1"/>
    <property type="molecule type" value="Genomic_DNA"/>
</dbReference>
<keyword evidence="3" id="KW-1003">Cell membrane</keyword>
<dbReference type="OrthoDB" id="9788907at2"/>
<keyword evidence="9" id="KW-1185">Reference proteome</keyword>
<feature type="transmembrane region" description="Helical" evidence="7">
    <location>
        <begin position="12"/>
        <end position="32"/>
    </location>
</feature>
<dbReference type="HOGENOM" id="CLU_018106_1_2_9"/>
<dbReference type="InterPro" id="IPR003370">
    <property type="entry name" value="Chromate_transpt"/>
</dbReference>
<feature type="transmembrane region" description="Helical" evidence="7">
    <location>
        <begin position="152"/>
        <end position="177"/>
    </location>
</feature>
<evidence type="ECO:0000313" key="8">
    <source>
        <dbReference type="EMBL" id="ACL69166.1"/>
    </source>
</evidence>
<evidence type="ECO:0000256" key="3">
    <source>
        <dbReference type="ARBA" id="ARBA00022475"/>
    </source>
</evidence>
<dbReference type="GO" id="GO:0005886">
    <property type="term" value="C:plasma membrane"/>
    <property type="evidence" value="ECO:0007669"/>
    <property type="project" value="UniProtKB-SubCell"/>
</dbReference>
<name>B8D1T9_HALOH</name>
<dbReference type="Proteomes" id="UP000000719">
    <property type="component" value="Chromosome"/>
</dbReference>
<keyword evidence="6 7" id="KW-0472">Membrane</keyword>
<reference evidence="8 9" key="1">
    <citation type="journal article" date="2009" name="PLoS ONE">
        <title>Genome analysis of the anaerobic thermohalophilic bacterium Halothermothrix orenii.</title>
        <authorList>
            <person name="Mavromatis K."/>
            <person name="Ivanova N."/>
            <person name="Anderson I."/>
            <person name="Lykidis A."/>
            <person name="Hooper S.D."/>
            <person name="Sun H."/>
            <person name="Kunin V."/>
            <person name="Lapidus A."/>
            <person name="Hugenholtz P."/>
            <person name="Patel B."/>
            <person name="Kyrpides N.C."/>
        </authorList>
    </citation>
    <scope>NUCLEOTIDE SEQUENCE [LARGE SCALE GENOMIC DNA]</scope>
    <source>
        <strain evidence="9">H 168 / OCM 544 / DSM 9562</strain>
    </source>
</reference>
<sequence length="199" mass="21847">MKKSLKNLVKLFFVFLKIGLFTFGGGFAMIPLMEKEIVRKHGWIEKEKFIDAISITQSVPGAVAINLATFFGYNLAGIPGAIVAATGTALPSFVIVLIIAMGFSKFNNNQVVKNMFKGIRPAVVGLIIYAGLDLARHIDWSKFLLCTFLMTVVAIIIFNINPVSLILTAIVTGLLVYQRNTGRDDQEEAEATSFKIQES</sequence>
<feature type="transmembrane region" description="Helical" evidence="7">
    <location>
        <begin position="115"/>
        <end position="132"/>
    </location>
</feature>
<dbReference type="KEGG" id="hor:Hore_04080"/>
<feature type="transmembrane region" description="Helical" evidence="7">
    <location>
        <begin position="81"/>
        <end position="103"/>
    </location>
</feature>
<evidence type="ECO:0000256" key="1">
    <source>
        <dbReference type="ARBA" id="ARBA00004651"/>
    </source>
</evidence>
<comment type="subcellular location">
    <subcellularLocation>
        <location evidence="1">Cell membrane</location>
        <topology evidence="1">Multi-pass membrane protein</topology>
    </subcellularLocation>
</comment>
<keyword evidence="5 7" id="KW-1133">Transmembrane helix</keyword>
<dbReference type="PANTHER" id="PTHR43663:SF1">
    <property type="entry name" value="CHROMATE TRANSPORTER"/>
    <property type="match status" value="1"/>
</dbReference>
<keyword evidence="4 7" id="KW-0812">Transmembrane</keyword>
<protein>
    <submittedName>
        <fullName evidence="8">Chromate transporter</fullName>
    </submittedName>
</protein>
<evidence type="ECO:0000256" key="4">
    <source>
        <dbReference type="ARBA" id="ARBA00022692"/>
    </source>
</evidence>
<evidence type="ECO:0000256" key="2">
    <source>
        <dbReference type="ARBA" id="ARBA00005262"/>
    </source>
</evidence>
<evidence type="ECO:0000256" key="7">
    <source>
        <dbReference type="SAM" id="Phobius"/>
    </source>
</evidence>
<dbReference type="eggNOG" id="COG2059">
    <property type="taxonomic scope" value="Bacteria"/>
</dbReference>
<dbReference type="InterPro" id="IPR052518">
    <property type="entry name" value="CHR_Transporter"/>
</dbReference>
<dbReference type="AlphaFoldDB" id="B8D1T9"/>
<evidence type="ECO:0000313" key="9">
    <source>
        <dbReference type="Proteomes" id="UP000000719"/>
    </source>
</evidence>